<accession>A0A5M3MIF5</accession>
<organism evidence="2 3">
    <name type="scientific">Coniophora puteana (strain RWD-64-598)</name>
    <name type="common">Brown rot fungus</name>
    <dbReference type="NCBI Taxonomy" id="741705"/>
    <lineage>
        <taxon>Eukaryota</taxon>
        <taxon>Fungi</taxon>
        <taxon>Dikarya</taxon>
        <taxon>Basidiomycota</taxon>
        <taxon>Agaricomycotina</taxon>
        <taxon>Agaricomycetes</taxon>
        <taxon>Agaricomycetidae</taxon>
        <taxon>Boletales</taxon>
        <taxon>Coniophorineae</taxon>
        <taxon>Coniophoraceae</taxon>
        <taxon>Coniophora</taxon>
    </lineage>
</organism>
<dbReference type="Pfam" id="PF00646">
    <property type="entry name" value="F-box"/>
    <property type="match status" value="1"/>
</dbReference>
<dbReference type="GeneID" id="19201168"/>
<evidence type="ECO:0000259" key="1">
    <source>
        <dbReference type="PROSITE" id="PS50181"/>
    </source>
</evidence>
<evidence type="ECO:0000313" key="2">
    <source>
        <dbReference type="EMBL" id="EIW78992.1"/>
    </source>
</evidence>
<dbReference type="AlphaFoldDB" id="A0A5M3MIF5"/>
<comment type="caution">
    <text evidence="2">The sequence shown here is derived from an EMBL/GenBank/DDBJ whole genome shotgun (WGS) entry which is preliminary data.</text>
</comment>
<dbReference type="InterPro" id="IPR036047">
    <property type="entry name" value="F-box-like_dom_sf"/>
</dbReference>
<dbReference type="InterPro" id="IPR001810">
    <property type="entry name" value="F-box_dom"/>
</dbReference>
<dbReference type="PROSITE" id="PS50181">
    <property type="entry name" value="FBOX"/>
    <property type="match status" value="1"/>
</dbReference>
<protein>
    <recommendedName>
        <fullName evidence="1">F-box domain-containing protein</fullName>
    </recommendedName>
</protein>
<keyword evidence="3" id="KW-1185">Reference proteome</keyword>
<dbReference type="EMBL" id="JH711581">
    <property type="protein sequence ID" value="EIW78992.1"/>
    <property type="molecule type" value="Genomic_DNA"/>
</dbReference>
<name>A0A5M3MIF5_CONPW</name>
<dbReference type="RefSeq" id="XP_007770731.1">
    <property type="nucleotide sequence ID" value="XM_007772541.1"/>
</dbReference>
<dbReference type="SUPFAM" id="SSF81383">
    <property type="entry name" value="F-box domain"/>
    <property type="match status" value="1"/>
</dbReference>
<dbReference type="OrthoDB" id="3055280at2759"/>
<feature type="domain" description="F-box" evidence="1">
    <location>
        <begin position="251"/>
        <end position="297"/>
    </location>
</feature>
<reference evidence="3" key="1">
    <citation type="journal article" date="2012" name="Science">
        <title>The Paleozoic origin of enzymatic lignin decomposition reconstructed from 31 fungal genomes.</title>
        <authorList>
            <person name="Floudas D."/>
            <person name="Binder M."/>
            <person name="Riley R."/>
            <person name="Barry K."/>
            <person name="Blanchette R.A."/>
            <person name="Henrissat B."/>
            <person name="Martinez A.T."/>
            <person name="Otillar R."/>
            <person name="Spatafora J.W."/>
            <person name="Yadav J.S."/>
            <person name="Aerts A."/>
            <person name="Benoit I."/>
            <person name="Boyd A."/>
            <person name="Carlson A."/>
            <person name="Copeland A."/>
            <person name="Coutinho P.M."/>
            <person name="de Vries R.P."/>
            <person name="Ferreira P."/>
            <person name="Findley K."/>
            <person name="Foster B."/>
            <person name="Gaskell J."/>
            <person name="Glotzer D."/>
            <person name="Gorecki P."/>
            <person name="Heitman J."/>
            <person name="Hesse C."/>
            <person name="Hori C."/>
            <person name="Igarashi K."/>
            <person name="Jurgens J.A."/>
            <person name="Kallen N."/>
            <person name="Kersten P."/>
            <person name="Kohler A."/>
            <person name="Kuees U."/>
            <person name="Kumar T.K.A."/>
            <person name="Kuo A."/>
            <person name="LaButti K."/>
            <person name="Larrondo L.F."/>
            <person name="Lindquist E."/>
            <person name="Ling A."/>
            <person name="Lombard V."/>
            <person name="Lucas S."/>
            <person name="Lundell T."/>
            <person name="Martin R."/>
            <person name="McLaughlin D.J."/>
            <person name="Morgenstern I."/>
            <person name="Morin E."/>
            <person name="Murat C."/>
            <person name="Nagy L.G."/>
            <person name="Nolan M."/>
            <person name="Ohm R.A."/>
            <person name="Patyshakuliyeva A."/>
            <person name="Rokas A."/>
            <person name="Ruiz-Duenas F.J."/>
            <person name="Sabat G."/>
            <person name="Salamov A."/>
            <person name="Samejima M."/>
            <person name="Schmutz J."/>
            <person name="Slot J.C."/>
            <person name="St John F."/>
            <person name="Stenlid J."/>
            <person name="Sun H."/>
            <person name="Sun S."/>
            <person name="Syed K."/>
            <person name="Tsang A."/>
            <person name="Wiebenga A."/>
            <person name="Young D."/>
            <person name="Pisabarro A."/>
            <person name="Eastwood D.C."/>
            <person name="Martin F."/>
            <person name="Cullen D."/>
            <person name="Grigoriev I.V."/>
            <person name="Hibbett D.S."/>
        </authorList>
    </citation>
    <scope>NUCLEOTIDE SEQUENCE [LARGE SCALE GENOMIC DNA]</scope>
    <source>
        <strain evidence="3">RWD-64-598 SS2</strain>
    </source>
</reference>
<sequence length="366" mass="40207">MGKITVFCLISGCTPEIPHRIRTYQDYQPPNSVGRLVSQALSELGTEEETVNDVTAIGDFDAHENQDSGGGIPKEIALGTPDFRISALRHCRAGGSWEHGAVDGPFGLNGKADARGPFLVSFGALLMVQTFALPILHLATHGRVTPARLWRLAVHQGHSDLSGDCSGLVDVDYGEISEQREQYPDPIPWMNAEAVISLEELGDVQAIKETIIHRGGFWMWMSPDSFPIELASCRDDPPLTLIEPPMAGTTLSAVESLPCELLCAITEQLPMTSLFSLSSTSRTLRAILLGSEAGRNAIARGWIMKSAPWYIPVATSRDYEPHFEMGQVCDPWAYMRRCLSSGSMRNRVRIWKAAEQIDKLVGQLYV</sequence>
<dbReference type="Proteomes" id="UP000053558">
    <property type="component" value="Unassembled WGS sequence"/>
</dbReference>
<evidence type="ECO:0000313" key="3">
    <source>
        <dbReference type="Proteomes" id="UP000053558"/>
    </source>
</evidence>
<dbReference type="KEGG" id="cput:CONPUDRAFT_138240"/>
<gene>
    <name evidence="2" type="ORF">CONPUDRAFT_138240</name>
</gene>
<proteinExistence type="predicted"/>